<reference evidence="3 4" key="2">
    <citation type="submission" date="2023-06" db="EMBL/GenBank/DDBJ databases">
        <title>Identification and characterization of horizontal gene transfer across gut microbiota members of farm animals based on homology search.</title>
        <authorList>
            <person name="Schwarzerova J."/>
            <person name="Nykrynova M."/>
            <person name="Jureckova K."/>
            <person name="Cejkova D."/>
            <person name="Rychlik I."/>
        </authorList>
    </citation>
    <scope>NUCLEOTIDE SEQUENCE [LARGE SCALE GENOMIC DNA]</scope>
    <source>
        <strain evidence="3 4">ET340</strain>
    </source>
</reference>
<keyword evidence="2" id="KW-1133">Transmembrane helix</keyword>
<evidence type="ECO:0000256" key="1">
    <source>
        <dbReference type="SAM" id="MobiDB-lite"/>
    </source>
</evidence>
<protein>
    <submittedName>
        <fullName evidence="3">Uncharacterized protein</fullName>
    </submittedName>
</protein>
<dbReference type="RefSeq" id="WP_289598474.1">
    <property type="nucleotide sequence ID" value="NZ_JAUDCL010000001.1"/>
</dbReference>
<keyword evidence="4" id="KW-1185">Reference proteome</keyword>
<evidence type="ECO:0000313" key="3">
    <source>
        <dbReference type="EMBL" id="MDM8199805.1"/>
    </source>
</evidence>
<proteinExistence type="predicted"/>
<gene>
    <name evidence="3" type="ORF">QUW08_00575</name>
</gene>
<name>A0ABT7UNH8_9FIRM</name>
<comment type="caution">
    <text evidence="3">The sequence shown here is derived from an EMBL/GenBank/DDBJ whole genome shotgun (WGS) entry which is preliminary data.</text>
</comment>
<dbReference type="Proteomes" id="UP001529380">
    <property type="component" value="Unassembled WGS sequence"/>
</dbReference>
<feature type="region of interest" description="Disordered" evidence="1">
    <location>
        <begin position="50"/>
        <end position="74"/>
    </location>
</feature>
<reference evidence="4" key="1">
    <citation type="submission" date="2023-06" db="EMBL/GenBank/DDBJ databases">
        <title>Identification and characterization of horizontal gene transfer across gut microbiota members of farm animals based on homology search.</title>
        <authorList>
            <person name="Zeman M."/>
            <person name="Kubasova T."/>
            <person name="Jahodarova E."/>
            <person name="Nykrynova M."/>
            <person name="Rychlik I."/>
        </authorList>
    </citation>
    <scope>NUCLEOTIDE SEQUENCE [LARGE SCALE GENOMIC DNA]</scope>
    <source>
        <strain evidence="4">ET340</strain>
    </source>
</reference>
<dbReference type="EMBL" id="JAUDCL010000001">
    <property type="protein sequence ID" value="MDM8199805.1"/>
    <property type="molecule type" value="Genomic_DNA"/>
</dbReference>
<evidence type="ECO:0000313" key="4">
    <source>
        <dbReference type="Proteomes" id="UP001529380"/>
    </source>
</evidence>
<feature type="transmembrane region" description="Helical" evidence="2">
    <location>
        <begin position="6"/>
        <end position="29"/>
    </location>
</feature>
<sequence length="74" mass="8446">MDAVLVSLMYLVPTIAIWAIKMLILYFILKKAFYRALVKFHDTHGFSSFCEEPEEAYSPPPEEIAPEELPGQAQ</sequence>
<reference evidence="3 4" key="3">
    <citation type="submission" date="2023-06" db="EMBL/GenBank/DDBJ databases">
        <authorList>
            <person name="Zeman M."/>
            <person name="Kubasova T."/>
            <person name="Jahodarova E."/>
            <person name="Nykrynova M."/>
            <person name="Rychlik I."/>
        </authorList>
    </citation>
    <scope>NUCLEOTIDE SEQUENCE [LARGE SCALE GENOMIC DNA]</scope>
    <source>
        <strain evidence="3 4">ET340</strain>
    </source>
</reference>
<keyword evidence="2" id="KW-0812">Transmembrane</keyword>
<accession>A0ABT7UNH8</accession>
<keyword evidence="2" id="KW-0472">Membrane</keyword>
<organism evidence="3 4">
    <name type="scientific">Allofournierella massiliensis</name>
    <dbReference type="NCBI Taxonomy" id="1650663"/>
    <lineage>
        <taxon>Bacteria</taxon>
        <taxon>Bacillati</taxon>
        <taxon>Bacillota</taxon>
        <taxon>Clostridia</taxon>
        <taxon>Eubacteriales</taxon>
        <taxon>Oscillospiraceae</taxon>
        <taxon>Allofournierella</taxon>
    </lineage>
</organism>
<evidence type="ECO:0000256" key="2">
    <source>
        <dbReference type="SAM" id="Phobius"/>
    </source>
</evidence>